<dbReference type="PANTHER" id="PTHR34851">
    <property type="entry name" value="PROTEIN CBG05235-RELATED"/>
    <property type="match status" value="1"/>
</dbReference>
<feature type="transmembrane region" description="Helical" evidence="2">
    <location>
        <begin position="44"/>
        <end position="65"/>
    </location>
</feature>
<dbReference type="InterPro" id="IPR056709">
    <property type="entry name" value="DUF7807"/>
</dbReference>
<organism evidence="3 4">
    <name type="scientific">Ditylenchus destructor</name>
    <dbReference type="NCBI Taxonomy" id="166010"/>
    <lineage>
        <taxon>Eukaryota</taxon>
        <taxon>Metazoa</taxon>
        <taxon>Ecdysozoa</taxon>
        <taxon>Nematoda</taxon>
        <taxon>Chromadorea</taxon>
        <taxon>Rhabditida</taxon>
        <taxon>Tylenchina</taxon>
        <taxon>Tylenchomorpha</taxon>
        <taxon>Sphaerularioidea</taxon>
        <taxon>Anguinidae</taxon>
        <taxon>Anguininae</taxon>
        <taxon>Ditylenchus</taxon>
    </lineage>
</organism>
<dbReference type="AlphaFoldDB" id="A0AAD4R4P9"/>
<keyword evidence="2" id="KW-1133">Transmembrane helix</keyword>
<feature type="compositionally biased region" description="Basic and acidic residues" evidence="1">
    <location>
        <begin position="11"/>
        <end position="20"/>
    </location>
</feature>
<keyword evidence="2" id="KW-0812">Transmembrane</keyword>
<dbReference type="Pfam" id="PF25093">
    <property type="entry name" value="DUF7807"/>
    <property type="match status" value="1"/>
</dbReference>
<dbReference type="Proteomes" id="UP001201812">
    <property type="component" value="Unassembled WGS sequence"/>
</dbReference>
<proteinExistence type="predicted"/>
<evidence type="ECO:0000313" key="3">
    <source>
        <dbReference type="EMBL" id="KAI1709343.1"/>
    </source>
</evidence>
<name>A0AAD4R4P9_9BILA</name>
<comment type="caution">
    <text evidence="3">The sequence shown here is derived from an EMBL/GenBank/DDBJ whole genome shotgun (WGS) entry which is preliminary data.</text>
</comment>
<protein>
    <submittedName>
        <fullName evidence="3">Uncharacterized protein</fullName>
    </submittedName>
</protein>
<feature type="transmembrane region" description="Helical" evidence="2">
    <location>
        <begin position="71"/>
        <end position="91"/>
    </location>
</feature>
<sequence length="227" mass="25766">MFKHKSLTNRSGDDSSQDKTSRVFDQNDVSYMCCCSSIHVKQGVLLIGIVSAVVFVFSLCTLPFSTPDRSYIFFLELFFLLVDLIAIAFLFRAHHTEKPYQLLPFIVIEIFYLVCFTSGAFLSVYGYINPRSEVSKILVEYFVDSAMIDDVATKSINIEPMDAEVAKIITAFSAVMLSLVALITLWWTKVTVGCFLYFRHLREQLEMNGGKKANRYVASPYHIDNIA</sequence>
<accession>A0AAD4R4P9</accession>
<feature type="region of interest" description="Disordered" evidence="1">
    <location>
        <begin position="1"/>
        <end position="20"/>
    </location>
</feature>
<evidence type="ECO:0000256" key="2">
    <source>
        <dbReference type="SAM" id="Phobius"/>
    </source>
</evidence>
<feature type="transmembrane region" description="Helical" evidence="2">
    <location>
        <begin position="168"/>
        <end position="198"/>
    </location>
</feature>
<gene>
    <name evidence="3" type="ORF">DdX_11417</name>
</gene>
<evidence type="ECO:0000313" key="4">
    <source>
        <dbReference type="Proteomes" id="UP001201812"/>
    </source>
</evidence>
<feature type="transmembrane region" description="Helical" evidence="2">
    <location>
        <begin position="103"/>
        <end position="128"/>
    </location>
</feature>
<evidence type="ECO:0000256" key="1">
    <source>
        <dbReference type="SAM" id="MobiDB-lite"/>
    </source>
</evidence>
<dbReference type="PANTHER" id="PTHR34851:SF5">
    <property type="entry name" value="MARVEL DOMAIN-CONTAINING PROTEIN"/>
    <property type="match status" value="1"/>
</dbReference>
<keyword evidence="4" id="KW-1185">Reference proteome</keyword>
<dbReference type="EMBL" id="JAKKPZ010000031">
    <property type="protein sequence ID" value="KAI1709343.1"/>
    <property type="molecule type" value="Genomic_DNA"/>
</dbReference>
<keyword evidence="2" id="KW-0472">Membrane</keyword>
<reference evidence="3" key="1">
    <citation type="submission" date="2022-01" db="EMBL/GenBank/DDBJ databases">
        <title>Genome Sequence Resource for Two Populations of Ditylenchus destructor, the Migratory Endoparasitic Phytonematode.</title>
        <authorList>
            <person name="Zhang H."/>
            <person name="Lin R."/>
            <person name="Xie B."/>
        </authorList>
    </citation>
    <scope>NUCLEOTIDE SEQUENCE</scope>
    <source>
        <strain evidence="3">BazhouSP</strain>
    </source>
</reference>